<organism evidence="12 13">
    <name type="scientific">Polypterus senegalus</name>
    <name type="common">Senegal bichir</name>
    <dbReference type="NCBI Taxonomy" id="55291"/>
    <lineage>
        <taxon>Eukaryota</taxon>
        <taxon>Metazoa</taxon>
        <taxon>Chordata</taxon>
        <taxon>Craniata</taxon>
        <taxon>Vertebrata</taxon>
        <taxon>Euteleostomi</taxon>
        <taxon>Actinopterygii</taxon>
        <taxon>Polypteriformes</taxon>
        <taxon>Polypteridae</taxon>
        <taxon>Polypterus</taxon>
    </lineage>
</organism>
<comment type="function">
    <text evidence="11">DNA-dependent RNA polymerase which catalyzes the transcription of DNA into RNA using the four ribonucleoside triphosphates as substrates.</text>
</comment>
<comment type="similarity">
    <text evidence="2">Belongs to the eukaryotic RPB7/RPC8 RNA polymerase subunit family.</text>
</comment>
<evidence type="ECO:0000256" key="9">
    <source>
        <dbReference type="ARBA" id="ARBA00054245"/>
    </source>
</evidence>
<comment type="caution">
    <text evidence="12">The sequence shown here is derived from an EMBL/GenBank/DDBJ whole genome shotgun (WGS) entry which is preliminary data.</text>
</comment>
<proteinExistence type="inferred from homology"/>
<name>A0A8X7XEA4_POLSE</name>
<keyword evidence="13" id="KW-1185">Reference proteome</keyword>
<evidence type="ECO:0000256" key="6">
    <source>
        <dbReference type="ARBA" id="ARBA00023118"/>
    </source>
</evidence>
<keyword evidence="4" id="KW-0399">Innate immunity</keyword>
<keyword evidence="3 11" id="KW-0240">DNA-directed RNA polymerase</keyword>
<dbReference type="InterPro" id="IPR045113">
    <property type="entry name" value="Rpb7-like"/>
</dbReference>
<gene>
    <name evidence="12" type="primary">Polr3h</name>
    <name evidence="12" type="ORF">GTO96_0002506</name>
</gene>
<evidence type="ECO:0000256" key="8">
    <source>
        <dbReference type="ARBA" id="ARBA00023242"/>
    </source>
</evidence>
<dbReference type="FunFam" id="3.30.1490.120:FF:000002">
    <property type="entry name" value="DNA-directed RNA polymerase III subunit RPC8"/>
    <property type="match status" value="1"/>
</dbReference>
<dbReference type="Pfam" id="PF03876">
    <property type="entry name" value="SHS2_Rpb7-N"/>
    <property type="match status" value="1"/>
</dbReference>
<dbReference type="GO" id="GO:0003899">
    <property type="term" value="F:DNA-directed RNA polymerase activity"/>
    <property type="evidence" value="ECO:0007669"/>
    <property type="project" value="InterPro"/>
</dbReference>
<keyword evidence="7 11" id="KW-0804">Transcription</keyword>
<evidence type="ECO:0000256" key="4">
    <source>
        <dbReference type="ARBA" id="ARBA00022588"/>
    </source>
</evidence>
<dbReference type="CDD" id="cd04330">
    <property type="entry name" value="RNAP_III_Rpc25_N"/>
    <property type="match status" value="1"/>
</dbReference>
<reference evidence="12 13" key="1">
    <citation type="journal article" date="2021" name="Cell">
        <title>Tracing the genetic footprints of vertebrate landing in non-teleost ray-finned fishes.</title>
        <authorList>
            <person name="Bi X."/>
            <person name="Wang K."/>
            <person name="Yang L."/>
            <person name="Pan H."/>
            <person name="Jiang H."/>
            <person name="Wei Q."/>
            <person name="Fang M."/>
            <person name="Yu H."/>
            <person name="Zhu C."/>
            <person name="Cai Y."/>
            <person name="He Y."/>
            <person name="Gan X."/>
            <person name="Zeng H."/>
            <person name="Yu D."/>
            <person name="Zhu Y."/>
            <person name="Jiang H."/>
            <person name="Qiu Q."/>
            <person name="Yang H."/>
            <person name="Zhang Y.E."/>
            <person name="Wang W."/>
            <person name="Zhu M."/>
            <person name="He S."/>
            <person name="Zhang G."/>
        </authorList>
    </citation>
    <scope>NUCLEOTIDE SEQUENCE [LARGE SCALE GENOMIC DNA]</scope>
    <source>
        <strain evidence="12">Bchr_013</strain>
    </source>
</reference>
<keyword evidence="8 11" id="KW-0539">Nucleus</keyword>
<dbReference type="GO" id="GO:0051607">
    <property type="term" value="P:defense response to virus"/>
    <property type="evidence" value="ECO:0007669"/>
    <property type="project" value="UniProtKB-KW"/>
</dbReference>
<evidence type="ECO:0000313" key="12">
    <source>
        <dbReference type="EMBL" id="KAG2464477.1"/>
    </source>
</evidence>
<comment type="subcellular location">
    <subcellularLocation>
        <location evidence="1 11">Nucleus</location>
    </subcellularLocation>
</comment>
<dbReference type="InterPro" id="IPR013238">
    <property type="entry name" value="RNA_pol_III_Rbc25"/>
</dbReference>
<evidence type="ECO:0000313" key="13">
    <source>
        <dbReference type="Proteomes" id="UP000886611"/>
    </source>
</evidence>
<dbReference type="GO" id="GO:0045087">
    <property type="term" value="P:innate immune response"/>
    <property type="evidence" value="ECO:0007669"/>
    <property type="project" value="UniProtKB-KW"/>
</dbReference>
<comment type="subunit">
    <text evidence="10">Component of the RNA polymerase III complex consisting of 17 subunits: a ten-subunit horseshoe-shaped catalytic core composed of POLR3A/RPC1, POLR3B/RPC2, POLR1C/RPAC1, POLR1D/RPAC2, POLR3K/RPC10, POLR2E/RPABC1, POLR2F/RPABC2, POLR2H/RPABC3, POLR2K/RPABC4 and POLR2L/RPABC5; a mobile stalk composed of two subunits POLR3H/RPC8 and CRCP/RPC9, protruding from the core and functioning primarily in transcription initiation; and additional subunits homologous to general transcription factors of the RNA polymerase II machinery, POLR3C/RPC3-POLR3F/RPC6-POLR3G/RPC7 heterotrimer required for transcription initiation and POLR3D/RPC4-POLR3E/RPC5 heterodimer involved in both transcription initiation and termination. Interacts with CRCP/RPC9. POLR3H/RPC8 and CRCP/RPC9 probably form a Pol III subcomplex.</text>
</comment>
<evidence type="ECO:0000256" key="1">
    <source>
        <dbReference type="ARBA" id="ARBA00004123"/>
    </source>
</evidence>
<sequence>MGCNSKNILASVSRIVGNRLLIRGVDRTRSTRHDNSQAWPGNELALPLWTIKRGLDVRFRILHFIKITVCKGEECVNIPIICTAQTRTIIPQPLHAFEGVFGCAFCLSEPVSCTMFTLVEMVDTVRIPPWQFQSRLNDAIVEELNKKLANKVVFNVGLCICLYDITKLEDSFIFPGDGASHTKVHFRYVVFRPFLDEIIVGKIKCCSQEGVHVSLGFFDDIVIPPESLQQPAKFDEAEQVWLWEYETDEGAHDLYMDHGEEIRFRIVDEVFIDTSPTGPSTATNSTTVKSTGTDTKEEQPQKEAPYTLIIVIAATFHITQESTLNWALVHLMGTLMHYTPPVTHVVPT</sequence>
<dbReference type="NCBIfam" id="TIGR00448">
    <property type="entry name" value="rpoE"/>
    <property type="match status" value="1"/>
</dbReference>
<dbReference type="GO" id="GO:0006384">
    <property type="term" value="P:transcription initiation at RNA polymerase III promoter"/>
    <property type="evidence" value="ECO:0007669"/>
    <property type="project" value="TreeGrafter"/>
</dbReference>
<dbReference type="FunFam" id="2.40.50.140:FF:000130">
    <property type="entry name" value="DNA-directed RNA polymerase III subunit RPC8"/>
    <property type="match status" value="1"/>
</dbReference>
<dbReference type="PANTHER" id="PTHR12709">
    <property type="entry name" value="DNA-DIRECTED RNA POLYMERASE II, III"/>
    <property type="match status" value="1"/>
</dbReference>
<dbReference type="AlphaFoldDB" id="A0A8X7XEA4"/>
<comment type="function">
    <text evidence="9">DNA-dependent RNA polymerase catalyzes the transcription of DNA into RNA using the four ribonucleoside triphosphates as substrates. Specific peripheric component of RNA polymerase III (Pol III) which synthesizes small non-coding RNAs including 5S rRNA, snRNAs, tRNAs and miRNAs from at least 500 distinct genomic loci. With CRCP/RPC9 forms a mobile stalk that protrudes from Pol III core and functions primarily in transcription initiation. Pol III plays a key role in sensing and limiting infection by intracellular bacteria and DNA viruses. Acts as nuclear and cytosolic DNA sensor involved in innate immune response. Can sense non-self dsDNA that serves as template for transcription into dsRNA. The non-self RNA polymerase III transcripts, such as Epstein-Barr virus-encoded RNAs (EBERs) induce type I interferon and NF-kappa-B through the RIG-I pathway.</text>
</comment>
<dbReference type="InterPro" id="IPR005576">
    <property type="entry name" value="Rpb7-like_N"/>
</dbReference>
<dbReference type="InterPro" id="IPR012340">
    <property type="entry name" value="NA-bd_OB-fold"/>
</dbReference>
<evidence type="ECO:0000256" key="3">
    <source>
        <dbReference type="ARBA" id="ARBA00022478"/>
    </source>
</evidence>
<feature type="non-terminal residue" evidence="12">
    <location>
        <position position="1"/>
    </location>
</feature>
<dbReference type="GO" id="GO:0005666">
    <property type="term" value="C:RNA polymerase III complex"/>
    <property type="evidence" value="ECO:0007669"/>
    <property type="project" value="TreeGrafter"/>
</dbReference>
<dbReference type="SUPFAM" id="SSF88798">
    <property type="entry name" value="N-terminal, heterodimerisation domain of RBP7 (RpoE)"/>
    <property type="match status" value="1"/>
</dbReference>
<dbReference type="Pfam" id="PF08292">
    <property type="entry name" value="RNA_pol_Rbc25"/>
    <property type="match status" value="1"/>
</dbReference>
<dbReference type="Proteomes" id="UP000886611">
    <property type="component" value="Unassembled WGS sequence"/>
</dbReference>
<dbReference type="PANTHER" id="PTHR12709:SF1">
    <property type="entry name" value="DNA-DIRECTED RNA POLYMERASE III SUBUNIT RPC8"/>
    <property type="match status" value="1"/>
</dbReference>
<evidence type="ECO:0000256" key="11">
    <source>
        <dbReference type="RuleBase" id="RU369086"/>
    </source>
</evidence>
<dbReference type="InterPro" id="IPR036898">
    <property type="entry name" value="RNA_pol_Rpb7-like_N_sf"/>
</dbReference>
<evidence type="ECO:0000256" key="5">
    <source>
        <dbReference type="ARBA" id="ARBA00022859"/>
    </source>
</evidence>
<evidence type="ECO:0000256" key="7">
    <source>
        <dbReference type="ARBA" id="ARBA00023163"/>
    </source>
</evidence>
<keyword evidence="5" id="KW-0391">Immunity</keyword>
<dbReference type="Gene3D" id="3.30.1490.120">
    <property type="entry name" value="RNA polymerase Rpb7-like, N-terminal domain"/>
    <property type="match status" value="1"/>
</dbReference>
<evidence type="ECO:0000256" key="10">
    <source>
        <dbReference type="ARBA" id="ARBA00062626"/>
    </source>
</evidence>
<evidence type="ECO:0000256" key="2">
    <source>
        <dbReference type="ARBA" id="ARBA00009307"/>
    </source>
</evidence>
<dbReference type="SUPFAM" id="SSF50249">
    <property type="entry name" value="Nucleic acid-binding proteins"/>
    <property type="match status" value="1"/>
</dbReference>
<dbReference type="Gene3D" id="2.40.50.140">
    <property type="entry name" value="Nucleic acid-binding proteins"/>
    <property type="match status" value="1"/>
</dbReference>
<dbReference type="EMBL" id="JAATIS010003638">
    <property type="protein sequence ID" value="KAG2464477.1"/>
    <property type="molecule type" value="Genomic_DNA"/>
</dbReference>
<keyword evidence="6" id="KW-0051">Antiviral defense</keyword>
<dbReference type="InterPro" id="IPR004519">
    <property type="entry name" value="RNAP_E/RPC8"/>
</dbReference>
<feature type="non-terminal residue" evidence="12">
    <location>
        <position position="348"/>
    </location>
</feature>
<dbReference type="GO" id="GO:0003677">
    <property type="term" value="F:DNA binding"/>
    <property type="evidence" value="ECO:0007669"/>
    <property type="project" value="InterPro"/>
</dbReference>
<protein>
    <recommendedName>
        <fullName evidence="11">DNA-directed RNA polymerase subunit</fullName>
    </recommendedName>
</protein>
<accession>A0A8X7XEA4</accession>